<evidence type="ECO:0000256" key="4">
    <source>
        <dbReference type="SAM" id="MobiDB-lite"/>
    </source>
</evidence>
<dbReference type="Proteomes" id="UP000199207">
    <property type="component" value="Unassembled WGS sequence"/>
</dbReference>
<feature type="region of interest" description="Disordered" evidence="4">
    <location>
        <begin position="188"/>
        <end position="230"/>
    </location>
</feature>
<organism evidence="6 7">
    <name type="scientific">Streptomyces aidingensis</name>
    <dbReference type="NCBI Taxonomy" id="910347"/>
    <lineage>
        <taxon>Bacteria</taxon>
        <taxon>Bacillati</taxon>
        <taxon>Actinomycetota</taxon>
        <taxon>Actinomycetes</taxon>
        <taxon>Kitasatosporales</taxon>
        <taxon>Streptomycetaceae</taxon>
        <taxon>Streptomyces</taxon>
    </lineage>
</organism>
<keyword evidence="7" id="KW-1185">Reference proteome</keyword>
<evidence type="ECO:0000256" key="2">
    <source>
        <dbReference type="ARBA" id="ARBA00023125"/>
    </source>
</evidence>
<dbReference type="STRING" id="910347.SAMN05421773_110201"/>
<dbReference type="RefSeq" id="WP_342746982.1">
    <property type="nucleotide sequence ID" value="NZ_FOLM01000010.1"/>
</dbReference>
<keyword evidence="3" id="KW-0804">Transcription</keyword>
<dbReference type="GO" id="GO:0003700">
    <property type="term" value="F:DNA-binding transcription factor activity"/>
    <property type="evidence" value="ECO:0007669"/>
    <property type="project" value="InterPro"/>
</dbReference>
<dbReference type="PANTHER" id="PTHR38465">
    <property type="entry name" value="HTH-TYPE TRANSCRIPTIONAL REGULATOR MJ1563-RELATED"/>
    <property type="match status" value="1"/>
</dbReference>
<dbReference type="GO" id="GO:0003677">
    <property type="term" value="F:DNA binding"/>
    <property type="evidence" value="ECO:0007669"/>
    <property type="project" value="UniProtKB-KW"/>
</dbReference>
<dbReference type="SUPFAM" id="SSF46785">
    <property type="entry name" value="Winged helix' DNA-binding domain"/>
    <property type="match status" value="1"/>
</dbReference>
<dbReference type="InterPro" id="IPR036390">
    <property type="entry name" value="WH_DNA-bd_sf"/>
</dbReference>
<name>A0A1I1Q183_9ACTN</name>
<feature type="region of interest" description="Disordered" evidence="4">
    <location>
        <begin position="11"/>
        <end position="38"/>
    </location>
</feature>
<dbReference type="PANTHER" id="PTHR38465:SF2">
    <property type="entry name" value="HTH-TYPE TRANSCRIPTIONAL REGULATOR MMPR5"/>
    <property type="match status" value="1"/>
</dbReference>
<protein>
    <submittedName>
        <fullName evidence="6">MarR family protein</fullName>
    </submittedName>
</protein>
<evidence type="ECO:0000256" key="3">
    <source>
        <dbReference type="ARBA" id="ARBA00023163"/>
    </source>
</evidence>
<keyword evidence="1" id="KW-0805">Transcription regulation</keyword>
<evidence type="ECO:0000259" key="5">
    <source>
        <dbReference type="Pfam" id="PF12802"/>
    </source>
</evidence>
<evidence type="ECO:0000313" key="7">
    <source>
        <dbReference type="Proteomes" id="UP000199207"/>
    </source>
</evidence>
<reference evidence="6 7" key="1">
    <citation type="submission" date="2016-10" db="EMBL/GenBank/DDBJ databases">
        <authorList>
            <person name="de Groot N.N."/>
        </authorList>
    </citation>
    <scope>NUCLEOTIDE SEQUENCE [LARGE SCALE GENOMIC DNA]</scope>
    <source>
        <strain evidence="6 7">CGMCC 4.5739</strain>
    </source>
</reference>
<gene>
    <name evidence="6" type="ORF">SAMN05421773_110201</name>
</gene>
<dbReference type="EMBL" id="FOLM01000010">
    <property type="protein sequence ID" value="SFD15692.1"/>
    <property type="molecule type" value="Genomic_DNA"/>
</dbReference>
<accession>A0A1I1Q183</accession>
<proteinExistence type="predicted"/>
<dbReference type="InterPro" id="IPR000835">
    <property type="entry name" value="HTH_MarR-typ"/>
</dbReference>
<dbReference type="AlphaFoldDB" id="A0A1I1Q183"/>
<sequence length="230" mass="25198">MIDQLREDLEGAMREADGMPEEPAAKRPETAQAAAAGSGWTPEVAEFVERFAAELIDAGVQPTAARVFACLLAEDSGALTSKELVARLRISPAAISGAVRYLSQVHMVARERRPGTRRELYRVYHNAWYEAMSNRDALAHRWILTLRTGIDVLGPDSRAGQRLGETIEFFEFMMAELGAMRERWRELQRARGRPLPEETGETGETGEAGEAGEAGETAGADGPEETRPDG</sequence>
<dbReference type="InterPro" id="IPR036388">
    <property type="entry name" value="WH-like_DNA-bd_sf"/>
</dbReference>
<feature type="compositionally biased region" description="Basic and acidic residues" evidence="4">
    <location>
        <begin position="11"/>
        <end position="29"/>
    </location>
</feature>
<evidence type="ECO:0000313" key="6">
    <source>
        <dbReference type="EMBL" id="SFD15692.1"/>
    </source>
</evidence>
<dbReference type="Gene3D" id="1.10.10.10">
    <property type="entry name" value="Winged helix-like DNA-binding domain superfamily/Winged helix DNA-binding domain"/>
    <property type="match status" value="1"/>
</dbReference>
<dbReference type="InterPro" id="IPR052362">
    <property type="entry name" value="HTH-GbsR_regulator"/>
</dbReference>
<dbReference type="Pfam" id="PF12802">
    <property type="entry name" value="MarR_2"/>
    <property type="match status" value="1"/>
</dbReference>
<keyword evidence="2" id="KW-0238">DNA-binding</keyword>
<evidence type="ECO:0000256" key="1">
    <source>
        <dbReference type="ARBA" id="ARBA00023015"/>
    </source>
</evidence>
<feature type="domain" description="HTH marR-type" evidence="5">
    <location>
        <begin position="59"/>
        <end position="119"/>
    </location>
</feature>